<comment type="similarity">
    <text evidence="1">Belongs to the universal ribosomal protein uS2 family.</text>
</comment>
<dbReference type="Pfam" id="PF00318">
    <property type="entry name" value="Ribosomal_S2"/>
    <property type="match status" value="1"/>
</dbReference>
<evidence type="ECO:0000313" key="4">
    <source>
        <dbReference type="EMBL" id="ACT46769.1"/>
    </source>
</evidence>
<gene>
    <name evidence="4" type="primary">rps2</name>
    <name evidence="4" type="ORF">CRPAC_p017</name>
</gene>
<accession>D2IS77</accession>
<organism evidence="4">
    <name type="scientific">Cryptomonas paramaecium</name>
    <dbReference type="NCBI Taxonomy" id="2898"/>
    <lineage>
        <taxon>Eukaryota</taxon>
        <taxon>Cryptophyceae</taxon>
        <taxon>Cryptomonadales</taxon>
        <taxon>Cryptomonadaceae</taxon>
        <taxon>Cryptomonas</taxon>
    </lineage>
</organism>
<dbReference type="CDD" id="cd01425">
    <property type="entry name" value="RPS2"/>
    <property type="match status" value="1"/>
</dbReference>
<dbReference type="PROSITE" id="PS00962">
    <property type="entry name" value="RIBOSOMAL_S2_1"/>
    <property type="match status" value="1"/>
</dbReference>
<dbReference type="GeneID" id="8715179"/>
<dbReference type="InterPro" id="IPR023591">
    <property type="entry name" value="Ribosomal_uS2_flav_dom_sf"/>
</dbReference>
<dbReference type="SUPFAM" id="SSF52313">
    <property type="entry name" value="Ribosomal protein S2"/>
    <property type="match status" value="1"/>
</dbReference>
<keyword evidence="2 4" id="KW-0689">Ribosomal protein</keyword>
<keyword evidence="3" id="KW-0687">Ribonucleoprotein</keyword>
<dbReference type="GO" id="GO:0003735">
    <property type="term" value="F:structural constituent of ribosome"/>
    <property type="evidence" value="ECO:0007669"/>
    <property type="project" value="InterPro"/>
</dbReference>
<dbReference type="InterPro" id="IPR018130">
    <property type="entry name" value="Ribosomal_uS2_CS"/>
</dbReference>
<dbReference type="PANTHER" id="PTHR12534:SF0">
    <property type="entry name" value="SMALL RIBOSOMAL SUBUNIT PROTEIN US2M"/>
    <property type="match status" value="1"/>
</dbReference>
<geneLocation type="plastid" evidence="4"/>
<name>D2IS77_9CRYP</name>
<keyword evidence="4" id="KW-0934">Plastid</keyword>
<dbReference type="Gene3D" id="3.40.50.10490">
    <property type="entry name" value="Glucose-6-phosphate isomerase like protein, domain 1"/>
    <property type="match status" value="1"/>
</dbReference>
<dbReference type="HAMAP" id="MF_00291_B">
    <property type="entry name" value="Ribosomal_uS2_B"/>
    <property type="match status" value="1"/>
</dbReference>
<dbReference type="Gene3D" id="1.10.287.610">
    <property type="entry name" value="Helix hairpin bin"/>
    <property type="match status" value="1"/>
</dbReference>
<reference evidence="4" key="1">
    <citation type="journal article" date="2009" name="Genome Biol. Evol.">
        <title>The complete plastid genome sequence of the secondarily nonphotosynthetic alga Cryptomonas paramecium: reduction, compaction, and accelerated evolutionary rate.</title>
        <authorList>
            <person name="Donaher N."/>
            <person name="Tanifuji G."/>
            <person name="Onodera N.T."/>
            <person name="Malfatti S.A."/>
            <person name="Chain P.S."/>
            <person name="Hara Y."/>
            <person name="Archibald J.M."/>
        </authorList>
    </citation>
    <scope>NUCLEOTIDE SEQUENCE</scope>
    <source>
        <strain evidence="4">CCAP977/2a</strain>
    </source>
</reference>
<evidence type="ECO:0000256" key="3">
    <source>
        <dbReference type="ARBA" id="ARBA00023274"/>
    </source>
</evidence>
<dbReference type="InterPro" id="IPR005706">
    <property type="entry name" value="Ribosomal_uS2_bac/mit/plastid"/>
</dbReference>
<dbReference type="InterPro" id="IPR001865">
    <property type="entry name" value="Ribosomal_uS2"/>
</dbReference>
<dbReference type="AlphaFoldDB" id="D2IS77"/>
<dbReference type="EMBL" id="GQ358203">
    <property type="protein sequence ID" value="ACT46769.1"/>
    <property type="molecule type" value="Genomic_DNA"/>
</dbReference>
<dbReference type="NCBIfam" id="TIGR01011">
    <property type="entry name" value="rpsB_bact"/>
    <property type="match status" value="1"/>
</dbReference>
<dbReference type="PANTHER" id="PTHR12534">
    <property type="entry name" value="30S RIBOSOMAL PROTEIN S2 PROKARYOTIC AND ORGANELLAR"/>
    <property type="match status" value="1"/>
</dbReference>
<evidence type="ECO:0000256" key="2">
    <source>
        <dbReference type="ARBA" id="ARBA00022980"/>
    </source>
</evidence>
<protein>
    <submittedName>
        <fullName evidence="4">Ribosomal protein S2</fullName>
    </submittedName>
</protein>
<dbReference type="PRINTS" id="PR00395">
    <property type="entry name" value="RIBOSOMALS2"/>
</dbReference>
<dbReference type="GO" id="GO:0006412">
    <property type="term" value="P:translation"/>
    <property type="evidence" value="ECO:0007669"/>
    <property type="project" value="InterPro"/>
</dbReference>
<dbReference type="GO" id="GO:0005763">
    <property type="term" value="C:mitochondrial small ribosomal subunit"/>
    <property type="evidence" value="ECO:0007669"/>
    <property type="project" value="TreeGrafter"/>
</dbReference>
<dbReference type="RefSeq" id="YP_003359233.1">
    <property type="nucleotide sequence ID" value="NC_013703.1"/>
</dbReference>
<proteinExistence type="inferred from homology"/>
<evidence type="ECO:0000256" key="1">
    <source>
        <dbReference type="ARBA" id="ARBA00006242"/>
    </source>
</evidence>
<sequence>MKQIALSDLLEAGVHFGHQTNKWNPKMLPYIYAEKNGTHIINGIESAKLLAKACNFVKEASQKGKKFLFIGTKRQATNIVASEAEKCGAYFINQRWLGGTLTNWPIIKSRVEALKRLEKNSIGPSLDKVSKKEITAHKKNLEKLNKNLKGIKNMKQLPDLAIIIDQQKEITAVKECIKMKIPVICLLDTNCDPSLADIPIPANDDSAKSIKLILEKLSESIVEGKNSYAKK</sequence>